<dbReference type="PROSITE" id="PS51253">
    <property type="entry name" value="HTH_CENPB"/>
    <property type="match status" value="1"/>
</dbReference>
<evidence type="ECO:0000259" key="2">
    <source>
        <dbReference type="PROSITE" id="PS51253"/>
    </source>
</evidence>
<evidence type="ECO:0000313" key="3">
    <source>
        <dbReference type="EMBL" id="GBB93980.1"/>
    </source>
</evidence>
<comment type="caution">
    <text evidence="3">The sequence shown here is derived from an EMBL/GenBank/DDBJ whole genome shotgun (WGS) entry which is preliminary data.</text>
</comment>
<dbReference type="GO" id="GO:0005634">
    <property type="term" value="C:nucleus"/>
    <property type="evidence" value="ECO:0007669"/>
    <property type="project" value="TreeGrafter"/>
</dbReference>
<dbReference type="InterPro" id="IPR004875">
    <property type="entry name" value="DDE_SF_endonuclease_dom"/>
</dbReference>
<dbReference type="Pfam" id="PF03184">
    <property type="entry name" value="DDE_1"/>
    <property type="match status" value="1"/>
</dbReference>
<organism evidence="3 4">
    <name type="scientific">Rhizophagus clarus</name>
    <dbReference type="NCBI Taxonomy" id="94130"/>
    <lineage>
        <taxon>Eukaryota</taxon>
        <taxon>Fungi</taxon>
        <taxon>Fungi incertae sedis</taxon>
        <taxon>Mucoromycota</taxon>
        <taxon>Glomeromycotina</taxon>
        <taxon>Glomeromycetes</taxon>
        <taxon>Glomerales</taxon>
        <taxon>Glomeraceae</taxon>
        <taxon>Rhizophagus</taxon>
    </lineage>
</organism>
<dbReference type="Pfam" id="PF03221">
    <property type="entry name" value="HTH_Tnp_Tc5"/>
    <property type="match status" value="1"/>
</dbReference>
<accession>A0A2Z6QVK8</accession>
<dbReference type="InterPro" id="IPR006600">
    <property type="entry name" value="HTH_CenpB_DNA-bd_dom"/>
</dbReference>
<dbReference type="GO" id="GO:0003677">
    <property type="term" value="F:DNA binding"/>
    <property type="evidence" value="ECO:0007669"/>
    <property type="project" value="UniProtKB-KW"/>
</dbReference>
<dbReference type="Proteomes" id="UP000247702">
    <property type="component" value="Unassembled WGS sequence"/>
</dbReference>
<feature type="domain" description="HTH CENPB-type" evidence="2">
    <location>
        <begin position="1"/>
        <end position="26"/>
    </location>
</feature>
<sequence>MNIEGFTRSVGWLNNFKKRHNIKQLSEEKLTKEKEKLQELINNFDLENVFNCDETGLYWELEPSETLSIGLLSEIKKSKNRVTLLLIFNATGSIKLFALFIHKYQIPRDLIDINKSKLSIDYFWNKKAWMQISI</sequence>
<dbReference type="PANTHER" id="PTHR19303:SF16">
    <property type="entry name" value="JERKY PROTEIN HOMOLOG-LIKE"/>
    <property type="match status" value="1"/>
</dbReference>
<proteinExistence type="predicted"/>
<dbReference type="PANTHER" id="PTHR19303">
    <property type="entry name" value="TRANSPOSON"/>
    <property type="match status" value="1"/>
</dbReference>
<protein>
    <recommendedName>
        <fullName evidence="2">HTH CENPB-type domain-containing protein</fullName>
    </recommendedName>
</protein>
<reference evidence="3 4" key="1">
    <citation type="submission" date="2017-11" db="EMBL/GenBank/DDBJ databases">
        <title>The genome of Rhizophagus clarus HR1 reveals common genetic basis of auxotrophy among arbuscular mycorrhizal fungi.</title>
        <authorList>
            <person name="Kobayashi Y."/>
        </authorList>
    </citation>
    <scope>NUCLEOTIDE SEQUENCE [LARGE SCALE GENOMIC DNA]</scope>
    <source>
        <strain evidence="3 4">HR1</strain>
    </source>
</reference>
<dbReference type="EMBL" id="BEXD01001413">
    <property type="protein sequence ID" value="GBB93980.1"/>
    <property type="molecule type" value="Genomic_DNA"/>
</dbReference>
<evidence type="ECO:0000256" key="1">
    <source>
        <dbReference type="ARBA" id="ARBA00023125"/>
    </source>
</evidence>
<dbReference type="InterPro" id="IPR050863">
    <property type="entry name" value="CenT-Element_Derived"/>
</dbReference>
<dbReference type="STRING" id="94130.A0A2Z6QVK8"/>
<name>A0A2Z6QVK8_9GLOM</name>
<keyword evidence="4" id="KW-1185">Reference proteome</keyword>
<gene>
    <name evidence="3" type="ORF">RclHR1_02270004</name>
</gene>
<keyword evidence="1" id="KW-0238">DNA-binding</keyword>
<evidence type="ECO:0000313" key="4">
    <source>
        <dbReference type="Proteomes" id="UP000247702"/>
    </source>
</evidence>
<dbReference type="AlphaFoldDB" id="A0A2Z6QVK8"/>